<protein>
    <recommendedName>
        <fullName evidence="10">Palmitoyltransferase</fullName>
        <ecNumber evidence="10">2.3.1.225</ecNumber>
    </recommendedName>
</protein>
<feature type="transmembrane region" description="Helical" evidence="10">
    <location>
        <begin position="113"/>
        <end position="131"/>
    </location>
</feature>
<evidence type="ECO:0000256" key="3">
    <source>
        <dbReference type="ARBA" id="ARBA00022692"/>
    </source>
</evidence>
<dbReference type="GO" id="GO:0016020">
    <property type="term" value="C:membrane"/>
    <property type="evidence" value="ECO:0007669"/>
    <property type="project" value="UniProtKB-SubCell"/>
</dbReference>
<proteinExistence type="inferred from homology"/>
<feature type="transmembrane region" description="Helical" evidence="10">
    <location>
        <begin position="87"/>
        <end position="107"/>
    </location>
</feature>
<gene>
    <name evidence="12" type="ORF">AB675_7209</name>
</gene>
<dbReference type="GO" id="GO:0005794">
    <property type="term" value="C:Golgi apparatus"/>
    <property type="evidence" value="ECO:0007669"/>
    <property type="project" value="TreeGrafter"/>
</dbReference>
<evidence type="ECO:0000259" key="11">
    <source>
        <dbReference type="Pfam" id="PF01529"/>
    </source>
</evidence>
<dbReference type="PANTHER" id="PTHR22883:SF480">
    <property type="entry name" value="PALMITOYLTRANSFERASE SWF1"/>
    <property type="match status" value="1"/>
</dbReference>
<keyword evidence="7" id="KW-0449">Lipoprotein</keyword>
<feature type="domain" description="Palmitoyltransferase DHHC" evidence="11">
    <location>
        <begin position="213"/>
        <end position="363"/>
    </location>
</feature>
<comment type="domain">
    <text evidence="10">The DHHC domain is required for palmitoyltransferase activity.</text>
</comment>
<evidence type="ECO:0000256" key="2">
    <source>
        <dbReference type="ARBA" id="ARBA00022679"/>
    </source>
</evidence>
<keyword evidence="13" id="KW-1185">Reference proteome</keyword>
<feature type="transmembrane region" description="Helical" evidence="10">
    <location>
        <begin position="256"/>
        <end position="280"/>
    </location>
</feature>
<keyword evidence="4 10" id="KW-1133">Transmembrane helix</keyword>
<dbReference type="GeneID" id="28739439"/>
<dbReference type="OrthoDB" id="9909019at2759"/>
<dbReference type="Proteomes" id="UP000038010">
    <property type="component" value="Unassembled WGS sequence"/>
</dbReference>
<dbReference type="EMBL" id="LFJN01000045">
    <property type="protein sequence ID" value="KPI35060.1"/>
    <property type="molecule type" value="Genomic_DNA"/>
</dbReference>
<dbReference type="STRING" id="1664694.A0A0N1HKZ0"/>
<evidence type="ECO:0000256" key="8">
    <source>
        <dbReference type="ARBA" id="ARBA00023315"/>
    </source>
</evidence>
<evidence type="ECO:0000256" key="5">
    <source>
        <dbReference type="ARBA" id="ARBA00023136"/>
    </source>
</evidence>
<name>A0A0N1HKZ0_9EURO</name>
<evidence type="ECO:0000256" key="9">
    <source>
        <dbReference type="ARBA" id="ARBA00048048"/>
    </source>
</evidence>
<dbReference type="PROSITE" id="PS50216">
    <property type="entry name" value="DHHC"/>
    <property type="match status" value="1"/>
</dbReference>
<keyword evidence="2 10" id="KW-0808">Transferase</keyword>
<evidence type="ECO:0000256" key="10">
    <source>
        <dbReference type="RuleBase" id="RU079119"/>
    </source>
</evidence>
<comment type="similarity">
    <text evidence="10">Belongs to the DHHC palmitoyltransferase family.</text>
</comment>
<sequence>MLIQHLVDMSVIKTIIITILSISTVVFVALFGRLPAFRRTPIAFLHKLLTRSIPNAFIKVDTVLTGRRLTRGLYSTGHYLMFEKHPLVLIFFVGLQTGGEAAMIPALWPTLAIYHKFLIPILVALPHYYLYLTATTSSAIIVPPAKVSGPPNGATTSPHNNSTALTDHNLPRPALAQTTARFAPNSQATPDFGPSHHRAIHAYPYDYLLYHPGYFCSTCHHPKPPRSKHCSLCKACIQKADHHCIWVNNCVGRNNYLYFLLLLVAITALLIYGTLLGWWFMRAHLDARFVGPLRVGHPEMNYWSSNTTWGEWFDRLAWALMQDVRVGAVALLCAMCTPLGAAFLGYHAYLLWAGMTTNEQGKWGDWREDVADEVVFRAELGSLREGMGDGAGGKDGAERRLPRLGLYPMLPPEVEPRAEDVDWPPRRMVRSRCWSGDGDDGGEKYKAKHWYIRTRDGDQPALHVKAEEAVARGIQGGEVIDGEIEVDDHRWERVRDMRREMDNIYDLGFWGNLLEVVLHRER</sequence>
<dbReference type="VEuPathDB" id="FungiDB:AB675_7209"/>
<comment type="subcellular location">
    <subcellularLocation>
        <location evidence="1">Membrane</location>
        <topology evidence="1">Multi-pass membrane protein</topology>
    </subcellularLocation>
</comment>
<keyword evidence="6" id="KW-0564">Palmitate</keyword>
<dbReference type="InterPro" id="IPR001594">
    <property type="entry name" value="Palmitoyltrfase_DHHC"/>
</dbReference>
<evidence type="ECO:0000256" key="1">
    <source>
        <dbReference type="ARBA" id="ARBA00004141"/>
    </source>
</evidence>
<keyword evidence="3 10" id="KW-0812">Transmembrane</keyword>
<evidence type="ECO:0000313" key="13">
    <source>
        <dbReference type="Proteomes" id="UP000038010"/>
    </source>
</evidence>
<dbReference type="PANTHER" id="PTHR22883">
    <property type="entry name" value="ZINC FINGER DHHC DOMAIN CONTAINING PROTEIN"/>
    <property type="match status" value="1"/>
</dbReference>
<comment type="caution">
    <text evidence="12">The sequence shown here is derived from an EMBL/GenBank/DDBJ whole genome shotgun (WGS) entry which is preliminary data.</text>
</comment>
<keyword evidence="8 10" id="KW-0012">Acyltransferase</keyword>
<dbReference type="GO" id="GO:0019706">
    <property type="term" value="F:protein-cysteine S-palmitoyltransferase activity"/>
    <property type="evidence" value="ECO:0007669"/>
    <property type="project" value="UniProtKB-EC"/>
</dbReference>
<dbReference type="Pfam" id="PF01529">
    <property type="entry name" value="DHHC"/>
    <property type="match status" value="1"/>
</dbReference>
<dbReference type="RefSeq" id="XP_017995023.1">
    <property type="nucleotide sequence ID" value="XM_018147559.1"/>
</dbReference>
<dbReference type="EC" id="2.3.1.225" evidence="10"/>
<dbReference type="InterPro" id="IPR039859">
    <property type="entry name" value="PFA4/ZDH16/20/ERF2-like"/>
</dbReference>
<organism evidence="12 13">
    <name type="scientific">Cyphellophora attinorum</name>
    <dbReference type="NCBI Taxonomy" id="1664694"/>
    <lineage>
        <taxon>Eukaryota</taxon>
        <taxon>Fungi</taxon>
        <taxon>Dikarya</taxon>
        <taxon>Ascomycota</taxon>
        <taxon>Pezizomycotina</taxon>
        <taxon>Eurotiomycetes</taxon>
        <taxon>Chaetothyriomycetidae</taxon>
        <taxon>Chaetothyriales</taxon>
        <taxon>Cyphellophoraceae</taxon>
        <taxon>Cyphellophora</taxon>
    </lineage>
</organism>
<feature type="transmembrane region" description="Helical" evidence="10">
    <location>
        <begin position="328"/>
        <end position="352"/>
    </location>
</feature>
<evidence type="ECO:0000256" key="4">
    <source>
        <dbReference type="ARBA" id="ARBA00022989"/>
    </source>
</evidence>
<feature type="transmembrane region" description="Helical" evidence="10">
    <location>
        <begin position="12"/>
        <end position="32"/>
    </location>
</feature>
<dbReference type="GO" id="GO:0006612">
    <property type="term" value="P:protein targeting to membrane"/>
    <property type="evidence" value="ECO:0007669"/>
    <property type="project" value="TreeGrafter"/>
</dbReference>
<evidence type="ECO:0000256" key="6">
    <source>
        <dbReference type="ARBA" id="ARBA00023139"/>
    </source>
</evidence>
<dbReference type="GO" id="GO:0005783">
    <property type="term" value="C:endoplasmic reticulum"/>
    <property type="evidence" value="ECO:0007669"/>
    <property type="project" value="TreeGrafter"/>
</dbReference>
<comment type="catalytic activity">
    <reaction evidence="9 10">
        <text>L-cysteinyl-[protein] + hexadecanoyl-CoA = S-hexadecanoyl-L-cysteinyl-[protein] + CoA</text>
        <dbReference type="Rhea" id="RHEA:36683"/>
        <dbReference type="Rhea" id="RHEA-COMP:10131"/>
        <dbReference type="Rhea" id="RHEA-COMP:11032"/>
        <dbReference type="ChEBI" id="CHEBI:29950"/>
        <dbReference type="ChEBI" id="CHEBI:57287"/>
        <dbReference type="ChEBI" id="CHEBI:57379"/>
        <dbReference type="ChEBI" id="CHEBI:74151"/>
        <dbReference type="EC" id="2.3.1.225"/>
    </reaction>
</comment>
<keyword evidence="5 10" id="KW-0472">Membrane</keyword>
<evidence type="ECO:0000256" key="7">
    <source>
        <dbReference type="ARBA" id="ARBA00023288"/>
    </source>
</evidence>
<accession>A0A0N1HKZ0</accession>
<dbReference type="AlphaFoldDB" id="A0A0N1HKZ0"/>
<reference evidence="12 13" key="1">
    <citation type="submission" date="2015-06" db="EMBL/GenBank/DDBJ databases">
        <title>Draft genome of the ant-associated black yeast Phialophora attae CBS 131958.</title>
        <authorList>
            <person name="Moreno L.F."/>
            <person name="Stielow B.J."/>
            <person name="de Hoog S."/>
            <person name="Vicente V.A."/>
            <person name="Weiss V.A."/>
            <person name="de Vries M."/>
            <person name="Cruz L.M."/>
            <person name="Souza E.M."/>
        </authorList>
    </citation>
    <scope>NUCLEOTIDE SEQUENCE [LARGE SCALE GENOMIC DNA]</scope>
    <source>
        <strain evidence="12 13">CBS 131958</strain>
    </source>
</reference>
<evidence type="ECO:0000313" key="12">
    <source>
        <dbReference type="EMBL" id="KPI35060.1"/>
    </source>
</evidence>